<feature type="transmembrane region" description="Helical" evidence="9">
    <location>
        <begin position="68"/>
        <end position="93"/>
    </location>
</feature>
<dbReference type="GO" id="GO:0005886">
    <property type="term" value="C:plasma membrane"/>
    <property type="evidence" value="ECO:0007669"/>
    <property type="project" value="UniProtKB-SubCell"/>
</dbReference>
<name>A0A7R9FBM3_9NEOP</name>
<dbReference type="EMBL" id="OD573796">
    <property type="protein sequence ID" value="CAD7450161.1"/>
    <property type="molecule type" value="Genomic_DNA"/>
</dbReference>
<dbReference type="AlphaFoldDB" id="A0A7R9FBM3"/>
<keyword evidence="7" id="KW-0325">Glycoprotein</keyword>
<feature type="compositionally biased region" description="Basic and acidic residues" evidence="8">
    <location>
        <begin position="1"/>
        <end position="14"/>
    </location>
</feature>
<proteinExistence type="predicted"/>
<organism evidence="10">
    <name type="scientific">Timema bartmani</name>
    <dbReference type="NCBI Taxonomy" id="61472"/>
    <lineage>
        <taxon>Eukaryota</taxon>
        <taxon>Metazoa</taxon>
        <taxon>Ecdysozoa</taxon>
        <taxon>Arthropoda</taxon>
        <taxon>Hexapoda</taxon>
        <taxon>Insecta</taxon>
        <taxon>Pterygota</taxon>
        <taxon>Neoptera</taxon>
        <taxon>Polyneoptera</taxon>
        <taxon>Phasmatodea</taxon>
        <taxon>Timematodea</taxon>
        <taxon>Timematoidea</taxon>
        <taxon>Timematidae</taxon>
        <taxon>Timema</taxon>
    </lineage>
</organism>
<dbReference type="InterPro" id="IPR052192">
    <property type="entry name" value="Insect_Ionotropic_Sensory_Rcpt"/>
</dbReference>
<dbReference type="PANTHER" id="PTHR42643:SF24">
    <property type="entry name" value="IONOTROPIC RECEPTOR 60A"/>
    <property type="match status" value="1"/>
</dbReference>
<feature type="region of interest" description="Disordered" evidence="8">
    <location>
        <begin position="1"/>
        <end position="24"/>
    </location>
</feature>
<accession>A0A7R9FBM3</accession>
<evidence type="ECO:0000256" key="6">
    <source>
        <dbReference type="ARBA" id="ARBA00023170"/>
    </source>
</evidence>
<evidence type="ECO:0000256" key="3">
    <source>
        <dbReference type="ARBA" id="ARBA00022692"/>
    </source>
</evidence>
<dbReference type="PANTHER" id="PTHR42643">
    <property type="entry name" value="IONOTROPIC RECEPTOR 20A-RELATED"/>
    <property type="match status" value="1"/>
</dbReference>
<evidence type="ECO:0000256" key="9">
    <source>
        <dbReference type="SAM" id="Phobius"/>
    </source>
</evidence>
<evidence type="ECO:0000256" key="5">
    <source>
        <dbReference type="ARBA" id="ARBA00023136"/>
    </source>
</evidence>
<evidence type="ECO:0000313" key="10">
    <source>
        <dbReference type="EMBL" id="CAD7450161.1"/>
    </source>
</evidence>
<dbReference type="Gene3D" id="1.10.287.70">
    <property type="match status" value="1"/>
</dbReference>
<sequence>MPDEQKDPQVDHRNKVNNNKDISLEERSRNPYSNLWKSLFLTVGYVLQQSPADVKDPQAPQNTPLRHLVTWLLFVFLLVASVYSGGLASVLTVPKSSTDPDHKTIMCNFRVYTFDELHRKSTTGELAFTVERLAGGHISVMSYLQEDSISTLRLMKGDLYGGHVGMAMRKGSPYMGKMNQLIHRLIVSGILLHWEEVVVKKYMSHRIQVAVLNSAVVVNDGPTKLRIEHIESALFLLLFGVLFSLIAFAFEILRHKYRGTNIHVFKKKGEFFVRTRVSSVPRILIPARHAILVNTFQADHGESEYLSQSGRFIHVNQNH</sequence>
<reference evidence="10" key="1">
    <citation type="submission" date="2020-11" db="EMBL/GenBank/DDBJ databases">
        <authorList>
            <person name="Tran Van P."/>
        </authorList>
    </citation>
    <scope>NUCLEOTIDE SEQUENCE</scope>
</reference>
<keyword evidence="5 9" id="KW-0472">Membrane</keyword>
<keyword evidence="3 9" id="KW-0812">Transmembrane</keyword>
<protein>
    <recommendedName>
        <fullName evidence="11">Ionotropic glutamate receptor C-terminal domain-containing protein</fullName>
    </recommendedName>
</protein>
<evidence type="ECO:0000256" key="2">
    <source>
        <dbReference type="ARBA" id="ARBA00022475"/>
    </source>
</evidence>
<evidence type="ECO:0000256" key="8">
    <source>
        <dbReference type="SAM" id="MobiDB-lite"/>
    </source>
</evidence>
<evidence type="ECO:0000256" key="1">
    <source>
        <dbReference type="ARBA" id="ARBA00004651"/>
    </source>
</evidence>
<keyword evidence="2" id="KW-1003">Cell membrane</keyword>
<feature type="transmembrane region" description="Helical" evidence="9">
    <location>
        <begin position="233"/>
        <end position="253"/>
    </location>
</feature>
<gene>
    <name evidence="10" type="ORF">TBIB3V08_LOCUS12432</name>
</gene>
<evidence type="ECO:0000256" key="7">
    <source>
        <dbReference type="ARBA" id="ARBA00023180"/>
    </source>
</evidence>
<keyword evidence="6" id="KW-0675">Receptor</keyword>
<comment type="subcellular location">
    <subcellularLocation>
        <location evidence="1">Cell membrane</location>
        <topology evidence="1">Multi-pass membrane protein</topology>
    </subcellularLocation>
</comment>
<keyword evidence="4 9" id="KW-1133">Transmembrane helix</keyword>
<evidence type="ECO:0000256" key="4">
    <source>
        <dbReference type="ARBA" id="ARBA00022989"/>
    </source>
</evidence>
<evidence type="ECO:0008006" key="11">
    <source>
        <dbReference type="Google" id="ProtNLM"/>
    </source>
</evidence>